<dbReference type="PANTHER" id="PTHR44591">
    <property type="entry name" value="STRESS RESPONSE REGULATOR PROTEIN 1"/>
    <property type="match status" value="1"/>
</dbReference>
<dbReference type="InterPro" id="IPR011006">
    <property type="entry name" value="CheY-like_superfamily"/>
</dbReference>
<gene>
    <name evidence="4" type="ORF">I2I05_03680</name>
</gene>
<dbReference type="Pfam" id="PF00072">
    <property type="entry name" value="Response_reg"/>
    <property type="match status" value="1"/>
</dbReference>
<sequence>MSNMNKVLLIVDDEPSICLILEHYFGLDYKVVVKANGLQAMEWLEQGNTPDAIVADYDMPVMDGPDFIKQIRASSRHRDVGLIILSGKDSTSNKITCLKLGADDYLVKPFNPEELSLRIQNLLHRIRV</sequence>
<dbReference type="EMBL" id="JADQDQ010000002">
    <property type="protein sequence ID" value="MBF9236488.1"/>
    <property type="molecule type" value="Genomic_DNA"/>
</dbReference>
<keyword evidence="1 2" id="KW-0597">Phosphoprotein</keyword>
<evidence type="ECO:0000259" key="3">
    <source>
        <dbReference type="PROSITE" id="PS50110"/>
    </source>
</evidence>
<protein>
    <submittedName>
        <fullName evidence="4">Response regulator transcription factor</fullName>
    </submittedName>
</protein>
<dbReference type="Gene3D" id="3.40.50.2300">
    <property type="match status" value="1"/>
</dbReference>
<dbReference type="SUPFAM" id="SSF52172">
    <property type="entry name" value="CheY-like"/>
    <property type="match status" value="1"/>
</dbReference>
<feature type="modified residue" description="4-aspartylphosphate" evidence="2">
    <location>
        <position position="56"/>
    </location>
</feature>
<evidence type="ECO:0000256" key="2">
    <source>
        <dbReference type="PROSITE-ProRule" id="PRU00169"/>
    </source>
</evidence>
<proteinExistence type="predicted"/>
<name>A0ABS0IDS8_9BACT</name>
<dbReference type="InterPro" id="IPR001789">
    <property type="entry name" value="Sig_transdc_resp-reg_receiver"/>
</dbReference>
<dbReference type="Proteomes" id="UP000597617">
    <property type="component" value="Unassembled WGS sequence"/>
</dbReference>
<evidence type="ECO:0000313" key="4">
    <source>
        <dbReference type="EMBL" id="MBF9236488.1"/>
    </source>
</evidence>
<evidence type="ECO:0000256" key="1">
    <source>
        <dbReference type="ARBA" id="ARBA00022553"/>
    </source>
</evidence>
<dbReference type="PROSITE" id="PS50110">
    <property type="entry name" value="RESPONSE_REGULATORY"/>
    <property type="match status" value="1"/>
</dbReference>
<comment type="caution">
    <text evidence="4">The sequence shown here is derived from an EMBL/GenBank/DDBJ whole genome shotgun (WGS) entry which is preliminary data.</text>
</comment>
<reference evidence="4 5" key="1">
    <citation type="submission" date="2020-11" db="EMBL/GenBank/DDBJ databases">
        <authorList>
            <person name="Kim M.K."/>
        </authorList>
    </citation>
    <scope>NUCLEOTIDE SEQUENCE [LARGE SCALE GENOMIC DNA]</scope>
    <source>
        <strain evidence="4 5">BT683</strain>
    </source>
</reference>
<feature type="domain" description="Response regulatory" evidence="3">
    <location>
        <begin position="7"/>
        <end position="123"/>
    </location>
</feature>
<organism evidence="4 5">
    <name type="scientific">Hymenobacter jeongseonensis</name>
    <dbReference type="NCBI Taxonomy" id="2791027"/>
    <lineage>
        <taxon>Bacteria</taxon>
        <taxon>Pseudomonadati</taxon>
        <taxon>Bacteroidota</taxon>
        <taxon>Cytophagia</taxon>
        <taxon>Cytophagales</taxon>
        <taxon>Hymenobacteraceae</taxon>
        <taxon>Hymenobacter</taxon>
    </lineage>
</organism>
<keyword evidence="5" id="KW-1185">Reference proteome</keyword>
<accession>A0ABS0IDS8</accession>
<dbReference type="InterPro" id="IPR050595">
    <property type="entry name" value="Bact_response_regulator"/>
</dbReference>
<dbReference type="SMART" id="SM00448">
    <property type="entry name" value="REC"/>
    <property type="match status" value="1"/>
</dbReference>
<dbReference type="PANTHER" id="PTHR44591:SF3">
    <property type="entry name" value="RESPONSE REGULATORY DOMAIN-CONTAINING PROTEIN"/>
    <property type="match status" value="1"/>
</dbReference>
<evidence type="ECO:0000313" key="5">
    <source>
        <dbReference type="Proteomes" id="UP000597617"/>
    </source>
</evidence>